<evidence type="ECO:0000313" key="1">
    <source>
        <dbReference type="EMBL" id="MBX55847.1"/>
    </source>
</evidence>
<sequence length="17" mass="1960">MSQRYPNSILLILEAVL</sequence>
<dbReference type="EMBL" id="GGEC01075363">
    <property type="protein sequence ID" value="MBX55847.1"/>
    <property type="molecule type" value="Transcribed_RNA"/>
</dbReference>
<protein>
    <submittedName>
        <fullName evidence="1">Uncharacterized protein</fullName>
    </submittedName>
</protein>
<name>A0A2P2PM38_RHIMU</name>
<proteinExistence type="predicted"/>
<reference evidence="1" key="1">
    <citation type="submission" date="2018-02" db="EMBL/GenBank/DDBJ databases">
        <title>Rhizophora mucronata_Transcriptome.</title>
        <authorList>
            <person name="Meera S.P."/>
            <person name="Sreeshan A."/>
            <person name="Augustine A."/>
        </authorList>
    </citation>
    <scope>NUCLEOTIDE SEQUENCE</scope>
    <source>
        <tissue evidence="1">Leaf</tissue>
    </source>
</reference>
<dbReference type="AlphaFoldDB" id="A0A2P2PM38"/>
<accession>A0A2P2PM38</accession>
<organism evidence="1">
    <name type="scientific">Rhizophora mucronata</name>
    <name type="common">Asiatic mangrove</name>
    <dbReference type="NCBI Taxonomy" id="61149"/>
    <lineage>
        <taxon>Eukaryota</taxon>
        <taxon>Viridiplantae</taxon>
        <taxon>Streptophyta</taxon>
        <taxon>Embryophyta</taxon>
        <taxon>Tracheophyta</taxon>
        <taxon>Spermatophyta</taxon>
        <taxon>Magnoliopsida</taxon>
        <taxon>eudicotyledons</taxon>
        <taxon>Gunneridae</taxon>
        <taxon>Pentapetalae</taxon>
        <taxon>rosids</taxon>
        <taxon>fabids</taxon>
        <taxon>Malpighiales</taxon>
        <taxon>Rhizophoraceae</taxon>
        <taxon>Rhizophora</taxon>
    </lineage>
</organism>